<organism evidence="3 4">
    <name type="scientific">Aplosporella prunicola CBS 121167</name>
    <dbReference type="NCBI Taxonomy" id="1176127"/>
    <lineage>
        <taxon>Eukaryota</taxon>
        <taxon>Fungi</taxon>
        <taxon>Dikarya</taxon>
        <taxon>Ascomycota</taxon>
        <taxon>Pezizomycotina</taxon>
        <taxon>Dothideomycetes</taxon>
        <taxon>Dothideomycetes incertae sedis</taxon>
        <taxon>Botryosphaeriales</taxon>
        <taxon>Aplosporellaceae</taxon>
        <taxon>Aplosporella</taxon>
    </lineage>
</organism>
<feature type="domain" description="DUF6604" evidence="2">
    <location>
        <begin position="13"/>
        <end position="156"/>
    </location>
</feature>
<dbReference type="AlphaFoldDB" id="A0A6A6AU77"/>
<dbReference type="RefSeq" id="XP_033390969.1">
    <property type="nucleotide sequence ID" value="XM_033542756.1"/>
</dbReference>
<evidence type="ECO:0000313" key="3">
    <source>
        <dbReference type="EMBL" id="KAF2135250.1"/>
    </source>
</evidence>
<dbReference type="GeneID" id="54300253"/>
<dbReference type="InterPro" id="IPR046539">
    <property type="entry name" value="DUF6604"/>
</dbReference>
<dbReference type="PANTHER" id="PTHR38795">
    <property type="entry name" value="DUF6604 DOMAIN-CONTAINING PROTEIN"/>
    <property type="match status" value="1"/>
</dbReference>
<keyword evidence="4" id="KW-1185">Reference proteome</keyword>
<reference evidence="3" key="1">
    <citation type="journal article" date="2020" name="Stud. Mycol.">
        <title>101 Dothideomycetes genomes: a test case for predicting lifestyles and emergence of pathogens.</title>
        <authorList>
            <person name="Haridas S."/>
            <person name="Albert R."/>
            <person name="Binder M."/>
            <person name="Bloem J."/>
            <person name="Labutti K."/>
            <person name="Salamov A."/>
            <person name="Andreopoulos B."/>
            <person name="Baker S."/>
            <person name="Barry K."/>
            <person name="Bills G."/>
            <person name="Bluhm B."/>
            <person name="Cannon C."/>
            <person name="Castanera R."/>
            <person name="Culley D."/>
            <person name="Daum C."/>
            <person name="Ezra D."/>
            <person name="Gonzalez J."/>
            <person name="Henrissat B."/>
            <person name="Kuo A."/>
            <person name="Liang C."/>
            <person name="Lipzen A."/>
            <person name="Lutzoni F."/>
            <person name="Magnuson J."/>
            <person name="Mondo S."/>
            <person name="Nolan M."/>
            <person name="Ohm R."/>
            <person name="Pangilinan J."/>
            <person name="Park H.-J."/>
            <person name="Ramirez L."/>
            <person name="Alfaro M."/>
            <person name="Sun H."/>
            <person name="Tritt A."/>
            <person name="Yoshinaga Y."/>
            <person name="Zwiers L.-H."/>
            <person name="Turgeon B."/>
            <person name="Goodwin S."/>
            <person name="Spatafora J."/>
            <person name="Crous P."/>
            <person name="Grigoriev I."/>
        </authorList>
    </citation>
    <scope>NUCLEOTIDE SEQUENCE</scope>
    <source>
        <strain evidence="3">CBS 121167</strain>
    </source>
</reference>
<feature type="region of interest" description="Disordered" evidence="1">
    <location>
        <begin position="138"/>
        <end position="165"/>
    </location>
</feature>
<dbReference type="Proteomes" id="UP000799438">
    <property type="component" value="Unassembled WGS sequence"/>
</dbReference>
<evidence type="ECO:0000256" key="1">
    <source>
        <dbReference type="SAM" id="MobiDB-lite"/>
    </source>
</evidence>
<gene>
    <name evidence="3" type="ORF">K452DRAFT_303679</name>
</gene>
<sequence>MTHEEQDSTPSQTPVHTIAVHDFIDLADYIVSANAKTPVAVPNHIWNALDSAISLRKDSTARFSSIPSSSLDDIESNSRHTHFITILEHVRKTLRARISSATQDNRPAKKDSSGKTTTSDITFVNTFAGLHVEEPSESFLKAPNALPTQTEPNYSAELHEDFREA</sequence>
<evidence type="ECO:0000259" key="2">
    <source>
        <dbReference type="Pfam" id="PF20253"/>
    </source>
</evidence>
<dbReference type="EMBL" id="ML995615">
    <property type="protein sequence ID" value="KAF2135250.1"/>
    <property type="molecule type" value="Genomic_DNA"/>
</dbReference>
<name>A0A6A6AU77_9PEZI</name>
<feature type="region of interest" description="Disordered" evidence="1">
    <location>
        <begin position="98"/>
        <end position="117"/>
    </location>
</feature>
<evidence type="ECO:0000313" key="4">
    <source>
        <dbReference type="Proteomes" id="UP000799438"/>
    </source>
</evidence>
<proteinExistence type="predicted"/>
<dbReference type="PANTHER" id="PTHR38795:SF1">
    <property type="entry name" value="DUF6604 DOMAIN-CONTAINING PROTEIN"/>
    <property type="match status" value="1"/>
</dbReference>
<dbReference type="OrthoDB" id="5238236at2759"/>
<accession>A0A6A6AU77</accession>
<dbReference type="Pfam" id="PF20253">
    <property type="entry name" value="DUF6604"/>
    <property type="match status" value="1"/>
</dbReference>
<protein>
    <recommendedName>
        <fullName evidence="2">DUF6604 domain-containing protein</fullName>
    </recommendedName>
</protein>